<dbReference type="Pfam" id="PF19631">
    <property type="entry name" value="Trypco2"/>
    <property type="match status" value="1"/>
</dbReference>
<organism evidence="2 3">
    <name type="scientific">Streptomyces albiaxialis</name>
    <dbReference type="NCBI Taxonomy" id="329523"/>
    <lineage>
        <taxon>Bacteria</taxon>
        <taxon>Bacillati</taxon>
        <taxon>Actinomycetota</taxon>
        <taxon>Actinomycetes</taxon>
        <taxon>Kitasatosporales</taxon>
        <taxon>Streptomycetaceae</taxon>
        <taxon>Streptomyces</taxon>
    </lineage>
</organism>
<protein>
    <recommendedName>
        <fullName evidence="1">Trypsin-co-occurring domain-containing protein</fullName>
    </recommendedName>
</protein>
<gene>
    <name evidence="2" type="ORF">GCM10009801_44900</name>
</gene>
<evidence type="ECO:0000313" key="2">
    <source>
        <dbReference type="EMBL" id="GAA2084037.1"/>
    </source>
</evidence>
<dbReference type="Proteomes" id="UP001500016">
    <property type="component" value="Unassembled WGS sequence"/>
</dbReference>
<accession>A0ABP5HPY5</accession>
<comment type="caution">
    <text evidence="2">The sequence shown here is derived from an EMBL/GenBank/DDBJ whole genome shotgun (WGS) entry which is preliminary data.</text>
</comment>
<feature type="domain" description="Trypsin-co-occurring" evidence="1">
    <location>
        <begin position="9"/>
        <end position="86"/>
    </location>
</feature>
<dbReference type="InterPro" id="IPR045608">
    <property type="entry name" value="Trypco2"/>
</dbReference>
<sequence>MGELVTGEISLREAVAALRDELLGAVRAAATDELAFVVGPVEMEFTVELTRATGTDGKLAISIASVGANKGTTQAHTQRVCVTLTPTTPEGRDLLISAPVTHATHGPGDVSQHLPD</sequence>
<name>A0ABP5HPY5_9ACTN</name>
<reference evidence="3" key="1">
    <citation type="journal article" date="2019" name="Int. J. Syst. Evol. Microbiol.">
        <title>The Global Catalogue of Microorganisms (GCM) 10K type strain sequencing project: providing services to taxonomists for standard genome sequencing and annotation.</title>
        <authorList>
            <consortium name="The Broad Institute Genomics Platform"/>
            <consortium name="The Broad Institute Genome Sequencing Center for Infectious Disease"/>
            <person name="Wu L."/>
            <person name="Ma J."/>
        </authorList>
    </citation>
    <scope>NUCLEOTIDE SEQUENCE [LARGE SCALE GENOMIC DNA]</scope>
    <source>
        <strain evidence="3">JCM 15478</strain>
    </source>
</reference>
<dbReference type="RefSeq" id="WP_344530911.1">
    <property type="nucleotide sequence ID" value="NZ_BAAAPE010000011.1"/>
</dbReference>
<keyword evidence="3" id="KW-1185">Reference proteome</keyword>
<evidence type="ECO:0000259" key="1">
    <source>
        <dbReference type="Pfam" id="PF19631"/>
    </source>
</evidence>
<evidence type="ECO:0000313" key="3">
    <source>
        <dbReference type="Proteomes" id="UP001500016"/>
    </source>
</evidence>
<dbReference type="EMBL" id="BAAAPE010000011">
    <property type="protein sequence ID" value="GAA2084037.1"/>
    <property type="molecule type" value="Genomic_DNA"/>
</dbReference>
<proteinExistence type="predicted"/>